<name>A0A146LAF3_LYGHE</name>
<feature type="compositionally biased region" description="Pro residues" evidence="1">
    <location>
        <begin position="34"/>
        <end position="43"/>
    </location>
</feature>
<dbReference type="EMBL" id="GDHC01015019">
    <property type="protein sequence ID" value="JAQ03610.1"/>
    <property type="molecule type" value="Transcribed_RNA"/>
</dbReference>
<evidence type="ECO:0000313" key="2">
    <source>
        <dbReference type="EMBL" id="JAQ03610.1"/>
    </source>
</evidence>
<proteinExistence type="predicted"/>
<evidence type="ECO:0000256" key="1">
    <source>
        <dbReference type="SAM" id="MobiDB-lite"/>
    </source>
</evidence>
<feature type="non-terminal residue" evidence="2">
    <location>
        <position position="1"/>
    </location>
</feature>
<protein>
    <submittedName>
        <fullName evidence="2">Uncharacterized protein</fullName>
    </submittedName>
</protein>
<reference evidence="2" key="1">
    <citation type="journal article" date="2016" name="Gigascience">
        <title>De novo construction of an expanded transcriptome assembly for the western tarnished plant bug, Lygus hesperus.</title>
        <authorList>
            <person name="Tassone E.E."/>
            <person name="Geib S.M."/>
            <person name="Hall B."/>
            <person name="Fabrick J.A."/>
            <person name="Brent C.S."/>
            <person name="Hull J.J."/>
        </authorList>
    </citation>
    <scope>NUCLEOTIDE SEQUENCE</scope>
</reference>
<feature type="non-terminal residue" evidence="2">
    <location>
        <position position="124"/>
    </location>
</feature>
<feature type="region of interest" description="Disordered" evidence="1">
    <location>
        <begin position="1"/>
        <end position="81"/>
    </location>
</feature>
<accession>A0A146LAF3</accession>
<sequence length="124" mass="13605">GIGFENVNRPAGVPSGKPHDIGFENVHNRLPSNPSAPHPPPLNAPGNQGSRPYPVQPPSVHQPYHPPAIHHPPAIQRPYQPQTVVHTNGHVVYHPPVQPQYRPPVVTSTTFIHHVPVYTPVYTP</sequence>
<organism evidence="2">
    <name type="scientific">Lygus hesperus</name>
    <name type="common">Western plant bug</name>
    <dbReference type="NCBI Taxonomy" id="30085"/>
    <lineage>
        <taxon>Eukaryota</taxon>
        <taxon>Metazoa</taxon>
        <taxon>Ecdysozoa</taxon>
        <taxon>Arthropoda</taxon>
        <taxon>Hexapoda</taxon>
        <taxon>Insecta</taxon>
        <taxon>Pterygota</taxon>
        <taxon>Neoptera</taxon>
        <taxon>Paraneoptera</taxon>
        <taxon>Hemiptera</taxon>
        <taxon>Heteroptera</taxon>
        <taxon>Panheteroptera</taxon>
        <taxon>Cimicomorpha</taxon>
        <taxon>Miridae</taxon>
        <taxon>Mirini</taxon>
        <taxon>Lygus</taxon>
    </lineage>
</organism>
<dbReference type="AlphaFoldDB" id="A0A146LAF3"/>
<gene>
    <name evidence="2" type="ORF">g.7785</name>
</gene>